<evidence type="ECO:0000256" key="3">
    <source>
        <dbReference type="ARBA" id="ARBA00022679"/>
    </source>
</evidence>
<reference evidence="8 9" key="1">
    <citation type="submission" date="2019-12" db="EMBL/GenBank/DDBJ databases">
        <title>Novel species isolated from a subtropical stream in China.</title>
        <authorList>
            <person name="Lu H."/>
        </authorList>
    </citation>
    <scope>NUCLEOTIDE SEQUENCE [LARGE SCALE GENOMIC DNA]</scope>
    <source>
        <strain evidence="8 9">FT134W</strain>
    </source>
</reference>
<dbReference type="Pfam" id="PF06745">
    <property type="entry name" value="ATPase"/>
    <property type="match status" value="2"/>
</dbReference>
<evidence type="ECO:0000256" key="2">
    <source>
        <dbReference type="ARBA" id="ARBA00022553"/>
    </source>
</evidence>
<dbReference type="AlphaFoldDB" id="A0A7X4H0J9"/>
<name>A0A7X4H0J9_9BURK</name>
<proteinExistence type="predicted"/>
<dbReference type="GO" id="GO:0016787">
    <property type="term" value="F:hydrolase activity"/>
    <property type="evidence" value="ECO:0007669"/>
    <property type="project" value="UniProtKB-KW"/>
</dbReference>
<protein>
    <recommendedName>
        <fullName evidence="1">non-specific serine/threonine protein kinase</fullName>
        <ecNumber evidence="1">2.7.11.1</ecNumber>
    </recommendedName>
</protein>
<dbReference type="InterPro" id="IPR010624">
    <property type="entry name" value="KaiC_dom"/>
</dbReference>
<comment type="caution">
    <text evidence="8">The sequence shown here is derived from an EMBL/GenBank/DDBJ whole genome shotgun (WGS) entry which is preliminary data.</text>
</comment>
<evidence type="ECO:0000256" key="5">
    <source>
        <dbReference type="ARBA" id="ARBA00022777"/>
    </source>
</evidence>
<keyword evidence="4" id="KW-0677">Repeat</keyword>
<keyword evidence="6" id="KW-0378">Hydrolase</keyword>
<sequence length="489" mass="53226">MDYLPHLQLCAMHNRLPQRIPLLSTNIPGLDDILGGGFPAHSLYLIQGLAGSGKTTLACQIGFQHAHQGKKVLILTLIAETHGKMLNHLSNFSFFDEQLVGERIVFIGAYSDLLKGGLRELLKSIAATLAEQKPDIMIIDGFRTVREAKPSDVALSEFMLSLNSLVSTMECTTFLLSPTEGNQADSENTLVDGLIELSQYEHGLQLIREIKVFKLRGSKHLLGRHVFEVGEDGVAIYPRLEAVSSLSPAMPTAAAGRVSFGIPGWDGLTKGGVARGSTTALLGNPGVGKTLMGLHFIHDGLQRGEQALIVGFYESPQRLLEKARSVGLDLATYFHNGALQIIWHPPLEVLVDSLANGLLRNIEQRGVTRLLIDGIDGLREIVMHEGRSRSFLAALVNELRVRNVTTFFTQELPYFGAGTVQGEVTASMLFENIILLRYVDVAGINLRQIGVLKLRENGYDAANHVLLISDLGMSIDGPVPPSAPPVPNR</sequence>
<dbReference type="SUPFAM" id="SSF52540">
    <property type="entry name" value="P-loop containing nucleoside triphosphate hydrolases"/>
    <property type="match status" value="2"/>
</dbReference>
<evidence type="ECO:0000256" key="1">
    <source>
        <dbReference type="ARBA" id="ARBA00012513"/>
    </source>
</evidence>
<dbReference type="InterPro" id="IPR027417">
    <property type="entry name" value="P-loop_NTPase"/>
</dbReference>
<dbReference type="Gene3D" id="3.40.50.300">
    <property type="entry name" value="P-loop containing nucleotide triphosphate hydrolases"/>
    <property type="match status" value="2"/>
</dbReference>
<dbReference type="PANTHER" id="PTHR42926:SF1">
    <property type="entry name" value="CIRCADIAN CLOCK OSCILLATOR PROTEIN KAIC 1"/>
    <property type="match status" value="1"/>
</dbReference>
<feature type="domain" description="KaiC" evidence="7">
    <location>
        <begin position="256"/>
        <end position="489"/>
    </location>
</feature>
<gene>
    <name evidence="8" type="ORF">GTP56_12995</name>
</gene>
<evidence type="ECO:0000256" key="4">
    <source>
        <dbReference type="ARBA" id="ARBA00022737"/>
    </source>
</evidence>
<dbReference type="PROSITE" id="PS51146">
    <property type="entry name" value="KAIC"/>
    <property type="match status" value="2"/>
</dbReference>
<accession>A0A7X4H0J9</accession>
<evidence type="ECO:0000256" key="6">
    <source>
        <dbReference type="ARBA" id="ARBA00022801"/>
    </source>
</evidence>
<dbReference type="CDD" id="cd01124">
    <property type="entry name" value="KaiC-like"/>
    <property type="match status" value="1"/>
</dbReference>
<keyword evidence="5" id="KW-0418">Kinase</keyword>
<dbReference type="Proteomes" id="UP000469734">
    <property type="component" value="Unassembled WGS sequence"/>
</dbReference>
<evidence type="ECO:0000313" key="9">
    <source>
        <dbReference type="Proteomes" id="UP000469734"/>
    </source>
</evidence>
<dbReference type="PIRSF" id="PIRSF039117">
    <property type="entry name" value="KaiC"/>
    <property type="match status" value="1"/>
</dbReference>
<dbReference type="GO" id="GO:0005524">
    <property type="term" value="F:ATP binding"/>
    <property type="evidence" value="ECO:0007669"/>
    <property type="project" value="InterPro"/>
</dbReference>
<dbReference type="InterPro" id="IPR030665">
    <property type="entry name" value="KaiC"/>
</dbReference>
<keyword evidence="2" id="KW-0597">Phosphoprotein</keyword>
<evidence type="ECO:0000313" key="8">
    <source>
        <dbReference type="EMBL" id="MYM73106.1"/>
    </source>
</evidence>
<organism evidence="8 9">
    <name type="scientific">Duganella margarita</name>
    <dbReference type="NCBI Taxonomy" id="2692170"/>
    <lineage>
        <taxon>Bacteria</taxon>
        <taxon>Pseudomonadati</taxon>
        <taxon>Pseudomonadota</taxon>
        <taxon>Betaproteobacteria</taxon>
        <taxon>Burkholderiales</taxon>
        <taxon>Oxalobacteraceae</taxon>
        <taxon>Telluria group</taxon>
        <taxon>Duganella</taxon>
    </lineage>
</organism>
<dbReference type="EC" id="2.7.11.1" evidence="1"/>
<dbReference type="InterPro" id="IPR051347">
    <property type="entry name" value="Circadian_clock_KaiC-rel"/>
</dbReference>
<dbReference type="PANTHER" id="PTHR42926">
    <property type="match status" value="1"/>
</dbReference>
<dbReference type="EMBL" id="WWCR01000012">
    <property type="protein sequence ID" value="MYM73106.1"/>
    <property type="molecule type" value="Genomic_DNA"/>
</dbReference>
<evidence type="ECO:0000259" key="7">
    <source>
        <dbReference type="PROSITE" id="PS51146"/>
    </source>
</evidence>
<keyword evidence="3" id="KW-0808">Transferase</keyword>
<dbReference type="GO" id="GO:0004674">
    <property type="term" value="F:protein serine/threonine kinase activity"/>
    <property type="evidence" value="ECO:0007669"/>
    <property type="project" value="UniProtKB-EC"/>
</dbReference>
<dbReference type="InterPro" id="IPR014774">
    <property type="entry name" value="KaiC-like_dom"/>
</dbReference>
<feature type="domain" description="KaiC" evidence="7">
    <location>
        <begin position="21"/>
        <end position="250"/>
    </location>
</feature>